<dbReference type="PANTHER" id="PTHR15954">
    <property type="entry name" value="VACUOLAR PROTEIN SORTING-ASSOCIATED PROTEIN 51 HOMOLOG"/>
    <property type="match status" value="1"/>
</dbReference>
<feature type="region of interest" description="Disordered" evidence="3">
    <location>
        <begin position="250"/>
        <end position="312"/>
    </location>
</feature>
<gene>
    <name evidence="4" type="ORF">Tco_1029324</name>
</gene>
<keyword evidence="2" id="KW-0813">Transport</keyword>
<organism evidence="4 5">
    <name type="scientific">Tanacetum coccineum</name>
    <dbReference type="NCBI Taxonomy" id="301880"/>
    <lineage>
        <taxon>Eukaryota</taxon>
        <taxon>Viridiplantae</taxon>
        <taxon>Streptophyta</taxon>
        <taxon>Embryophyta</taxon>
        <taxon>Tracheophyta</taxon>
        <taxon>Spermatophyta</taxon>
        <taxon>Magnoliopsida</taxon>
        <taxon>eudicotyledons</taxon>
        <taxon>Gunneridae</taxon>
        <taxon>Pentapetalae</taxon>
        <taxon>asterids</taxon>
        <taxon>campanulids</taxon>
        <taxon>Asterales</taxon>
        <taxon>Asteraceae</taxon>
        <taxon>Asteroideae</taxon>
        <taxon>Anthemideae</taxon>
        <taxon>Anthemidinae</taxon>
        <taxon>Tanacetum</taxon>
    </lineage>
</organism>
<comment type="subunit">
    <text evidence="2">Component of the Golgi-associated retrograde protein (GARP) complex.</text>
</comment>
<keyword evidence="4" id="KW-0695">RNA-directed DNA polymerase</keyword>
<evidence type="ECO:0000256" key="1">
    <source>
        <dbReference type="ARBA" id="ARBA00006080"/>
    </source>
</evidence>
<dbReference type="EMBL" id="BQNB010018042">
    <property type="protein sequence ID" value="GJT70038.1"/>
    <property type="molecule type" value="Genomic_DNA"/>
</dbReference>
<keyword evidence="2" id="KW-0333">Golgi apparatus</keyword>
<evidence type="ECO:0000256" key="3">
    <source>
        <dbReference type="SAM" id="MobiDB-lite"/>
    </source>
</evidence>
<comment type="function">
    <text evidence="2">Acts as component of the GARP complex that is involved in retrograde transport from early and late endosomes to the trans-Golgi network (TGN).</text>
</comment>
<proteinExistence type="inferred from homology"/>
<reference evidence="4" key="2">
    <citation type="submission" date="2022-01" db="EMBL/GenBank/DDBJ databases">
        <authorList>
            <person name="Yamashiro T."/>
            <person name="Shiraishi A."/>
            <person name="Satake H."/>
            <person name="Nakayama K."/>
        </authorList>
    </citation>
    <scope>NUCLEOTIDE SEQUENCE</scope>
</reference>
<accession>A0ABQ5G4C7</accession>
<feature type="region of interest" description="Disordered" evidence="3">
    <location>
        <begin position="333"/>
        <end position="352"/>
    </location>
</feature>
<name>A0ABQ5G4C7_9ASTR</name>
<evidence type="ECO:0000256" key="2">
    <source>
        <dbReference type="RuleBase" id="RU368010"/>
    </source>
</evidence>
<feature type="compositionally biased region" description="Low complexity" evidence="3">
    <location>
        <begin position="186"/>
        <end position="197"/>
    </location>
</feature>
<keyword evidence="2" id="KW-0653">Protein transport</keyword>
<evidence type="ECO:0000313" key="5">
    <source>
        <dbReference type="Proteomes" id="UP001151760"/>
    </source>
</evidence>
<evidence type="ECO:0000313" key="4">
    <source>
        <dbReference type="EMBL" id="GJT70038.1"/>
    </source>
</evidence>
<dbReference type="PANTHER" id="PTHR15954:SF4">
    <property type="entry name" value="VACUOLAR PROTEIN SORTING-ASSOCIATED PROTEIN 51 HOMOLOG"/>
    <property type="match status" value="1"/>
</dbReference>
<comment type="similarity">
    <text evidence="1 2">Belongs to the VPS51 family.</text>
</comment>
<feature type="region of interest" description="Disordered" evidence="3">
    <location>
        <begin position="177"/>
        <end position="202"/>
    </location>
</feature>
<feature type="compositionally biased region" description="Acidic residues" evidence="3">
    <location>
        <begin position="267"/>
        <end position="279"/>
    </location>
</feature>
<keyword evidence="4" id="KW-0808">Transferase</keyword>
<comment type="subcellular location">
    <subcellularLocation>
        <location evidence="2">Golgi apparatus</location>
        <location evidence="2">trans-Golgi network</location>
    </subcellularLocation>
</comment>
<keyword evidence="5" id="KW-1185">Reference proteome</keyword>
<sequence>MNIRDLHPKLKIKFQFEPNGYQKAQNSMYILHKLLPFLKRVNEEQTWEMEIEARINGQVHLASVILSVGLGILVAHDGPGQEPVGSAQPALIDLDDFDDTTIVPNRRGMGMISRMMSFLPHTKHLKKLKTNHEDFGGRKIANWIKHKEPREVHMFVGLFLQELTAVGSEVKHILTPGLTRKHSRTESNGSTNSSRSNTLRDNHSNTIRARSQLMETHLANLFKQKMEIFTKEPDSPEAASASLDYVLGSEEPEQAPLSPEFNPGPELPDDKEIDLEEDSKDGPVDYLADGGDDDDDDDSFDDDEEDEEEHLAPADSVVAPAVDLVPSFEETELFETDKSAATPPPPPADHTTHLGARIYVQPQAPMPFPLEAEVDRSLTISTPPLSPLISLSPPSVEERLARCLAAPSLPSSPLPIPHHHPLHPSPPLPPLPSPPLLPLPSLPLPPLPTSLFIPLLVDRREDIPKAKLPPYKRLGLTALTSRFEVGESSTGAARPTGGHRADYGFIGTLDAEIRRSLCPSRGCSRQTDSLITKTRRIDRGQLVSPGDYDVDGAGGFSFLRGLGTGQLLAVLGQIQALQARDPTHADDLEGADSCAYKNMPPKRTSTAVRVADVAAARAAAAAPMTTVAVDKLIEARVSVALANHETL</sequence>
<feature type="compositionally biased region" description="Acidic residues" evidence="3">
    <location>
        <begin position="290"/>
        <end position="309"/>
    </location>
</feature>
<protein>
    <recommendedName>
        <fullName evidence="2">Vacuolar protein sorting-associated protein 51 homolog</fullName>
    </recommendedName>
</protein>
<dbReference type="GO" id="GO:0003964">
    <property type="term" value="F:RNA-directed DNA polymerase activity"/>
    <property type="evidence" value="ECO:0007669"/>
    <property type="project" value="UniProtKB-KW"/>
</dbReference>
<dbReference type="Proteomes" id="UP001151760">
    <property type="component" value="Unassembled WGS sequence"/>
</dbReference>
<reference evidence="4" key="1">
    <citation type="journal article" date="2022" name="Int. J. Mol. Sci.">
        <title>Draft Genome of Tanacetum Coccineum: Genomic Comparison of Closely Related Tanacetum-Family Plants.</title>
        <authorList>
            <person name="Yamashiro T."/>
            <person name="Shiraishi A."/>
            <person name="Nakayama K."/>
            <person name="Satake H."/>
        </authorList>
    </citation>
    <scope>NUCLEOTIDE SEQUENCE</scope>
</reference>
<comment type="caution">
    <text evidence="4">The sequence shown here is derived from an EMBL/GenBank/DDBJ whole genome shotgun (WGS) entry which is preliminary data.</text>
</comment>
<keyword evidence="4" id="KW-0548">Nucleotidyltransferase</keyword>
<dbReference type="InterPro" id="IPR014812">
    <property type="entry name" value="Vps51"/>
</dbReference>
<keyword evidence="2" id="KW-0445">Lipid transport</keyword>